<reference evidence="2" key="1">
    <citation type="journal article" date="2014" name="Int. J. Syst. Evol. Microbiol.">
        <title>Complete genome sequence of Corynebacterium casei LMG S-19264T (=DSM 44701T), isolated from a smear-ripened cheese.</title>
        <authorList>
            <consortium name="US DOE Joint Genome Institute (JGI-PGF)"/>
            <person name="Walter F."/>
            <person name="Albersmeier A."/>
            <person name="Kalinowski J."/>
            <person name="Ruckert C."/>
        </authorList>
    </citation>
    <scope>NUCLEOTIDE SEQUENCE</scope>
    <source>
        <strain evidence="2">CGMCC 4.7403</strain>
    </source>
</reference>
<feature type="compositionally biased region" description="Low complexity" evidence="1">
    <location>
        <begin position="12"/>
        <end position="23"/>
    </location>
</feature>
<evidence type="ECO:0000313" key="3">
    <source>
        <dbReference type="Proteomes" id="UP000603227"/>
    </source>
</evidence>
<organism evidence="2 3">
    <name type="scientific">Streptomyces capitiformicae</name>
    <dbReference type="NCBI Taxonomy" id="2014920"/>
    <lineage>
        <taxon>Bacteria</taxon>
        <taxon>Bacillati</taxon>
        <taxon>Actinomycetota</taxon>
        <taxon>Actinomycetes</taxon>
        <taxon>Kitasatosporales</taxon>
        <taxon>Streptomycetaceae</taxon>
        <taxon>Streptomyces</taxon>
    </lineage>
</organism>
<feature type="region of interest" description="Disordered" evidence="1">
    <location>
        <begin position="267"/>
        <end position="301"/>
    </location>
</feature>
<evidence type="ECO:0000313" key="2">
    <source>
        <dbReference type="EMBL" id="GHE50529.1"/>
    </source>
</evidence>
<keyword evidence="3" id="KW-1185">Reference proteome</keyword>
<dbReference type="AlphaFoldDB" id="A0A918ZFX8"/>
<gene>
    <name evidence="2" type="ORF">GCM10017771_72410</name>
</gene>
<evidence type="ECO:0000256" key="1">
    <source>
        <dbReference type="SAM" id="MobiDB-lite"/>
    </source>
</evidence>
<proteinExistence type="predicted"/>
<feature type="compositionally biased region" description="Low complexity" evidence="1">
    <location>
        <begin position="272"/>
        <end position="287"/>
    </location>
</feature>
<reference evidence="2" key="2">
    <citation type="submission" date="2020-09" db="EMBL/GenBank/DDBJ databases">
        <authorList>
            <person name="Sun Q."/>
            <person name="Zhou Y."/>
        </authorList>
    </citation>
    <scope>NUCLEOTIDE SEQUENCE</scope>
    <source>
        <strain evidence="2">CGMCC 4.7403</strain>
    </source>
</reference>
<protein>
    <submittedName>
        <fullName evidence="2">Uncharacterized protein</fullName>
    </submittedName>
</protein>
<feature type="region of interest" description="Disordered" evidence="1">
    <location>
        <begin position="1"/>
        <end position="45"/>
    </location>
</feature>
<feature type="compositionally biased region" description="Low complexity" evidence="1">
    <location>
        <begin position="73"/>
        <end position="94"/>
    </location>
</feature>
<dbReference type="Proteomes" id="UP000603227">
    <property type="component" value="Unassembled WGS sequence"/>
</dbReference>
<comment type="caution">
    <text evidence="2">The sequence shown here is derived from an EMBL/GenBank/DDBJ whole genome shotgun (WGS) entry which is preliminary data.</text>
</comment>
<feature type="compositionally biased region" description="Pro residues" evidence="1">
    <location>
        <begin position="288"/>
        <end position="299"/>
    </location>
</feature>
<sequence length="318" mass="33652">MRAGSVVPESDATVATHATVGTTDPSRCRGGGGRARAPGRRRRGAWKGRPLAALVVGSVLLTAGCSGGDDTETAAGSTPSATESTASPTPSRTPLYPTGPAGCHDNSGWSVEKTRTWLILHSAQTDVEEIKAVTLSQSEPGYDGPLCEPIDVTVEYWKLTYGSPAEGDKPSDPAGNPDFYFSMERAQQTRLRHDGRKLQEVAAPKKLYADDRSVCVGALATVTVGKPLTEKELPETIHLRDSGLGEIDDVDFRTERVATNHLTRPEAAHVCGPDGTPTADPDDVPSPTAEPEPYAPTPLPTDFVEDLEDLLVPSPSFG</sequence>
<feature type="region of interest" description="Disordered" evidence="1">
    <location>
        <begin position="68"/>
        <end position="107"/>
    </location>
</feature>
<accession>A0A918ZFX8</accession>
<dbReference type="EMBL" id="BNAT01000035">
    <property type="protein sequence ID" value="GHE50529.1"/>
    <property type="molecule type" value="Genomic_DNA"/>
</dbReference>
<name>A0A918ZFX8_9ACTN</name>